<dbReference type="Gene3D" id="1.20.58.2050">
    <property type="match status" value="1"/>
</dbReference>
<dbReference type="GO" id="GO:1902975">
    <property type="term" value="P:mitotic DNA replication initiation"/>
    <property type="evidence" value="ECO:0007669"/>
    <property type="project" value="TreeGrafter"/>
</dbReference>
<dbReference type="CDD" id="cd11713">
    <property type="entry name" value="GINS_A_psf3"/>
    <property type="match status" value="1"/>
</dbReference>
<dbReference type="PANTHER" id="PTHR22768:SF0">
    <property type="entry name" value="DNA REPLICATION COMPLEX GINS PROTEIN PSF3"/>
    <property type="match status" value="1"/>
</dbReference>
<comment type="subunit">
    <text evidence="6">Component of the GINS complex.</text>
</comment>
<evidence type="ECO:0000256" key="6">
    <source>
        <dbReference type="RuleBase" id="RU367161"/>
    </source>
</evidence>
<name>A0A3N4LLI1_9PEZI</name>
<dbReference type="InterPro" id="IPR038437">
    <property type="entry name" value="GINS_Psf3_sf"/>
</dbReference>
<dbReference type="PANTHER" id="PTHR22768">
    <property type="entry name" value="DNA REPLICATION COMPLEX GINS PROTEIN PSF3"/>
    <property type="match status" value="1"/>
</dbReference>
<dbReference type="STRING" id="1051890.A0A3N4LLI1"/>
<comment type="similarity">
    <text evidence="2 6">Belongs to the GINS3/PSF3 family.</text>
</comment>
<dbReference type="GO" id="GO:0000811">
    <property type="term" value="C:GINS complex"/>
    <property type="evidence" value="ECO:0007669"/>
    <property type="project" value="UniProtKB-UniRule"/>
</dbReference>
<protein>
    <recommendedName>
        <fullName evidence="3 6">DNA replication complex GINS protein PSF3</fullName>
    </recommendedName>
</protein>
<organism evidence="9 10">
    <name type="scientific">Terfezia boudieri ATCC MYA-4762</name>
    <dbReference type="NCBI Taxonomy" id="1051890"/>
    <lineage>
        <taxon>Eukaryota</taxon>
        <taxon>Fungi</taxon>
        <taxon>Dikarya</taxon>
        <taxon>Ascomycota</taxon>
        <taxon>Pezizomycotina</taxon>
        <taxon>Pezizomycetes</taxon>
        <taxon>Pezizales</taxon>
        <taxon>Pezizaceae</taxon>
        <taxon>Terfezia</taxon>
    </lineage>
</organism>
<accession>A0A3N4LLI1</accession>
<feature type="domain" description="DNA replication complex GINS protein PSF3 N-terminal" evidence="8">
    <location>
        <begin position="6"/>
        <end position="55"/>
    </location>
</feature>
<dbReference type="FunCoup" id="A0A3N4LLI1">
    <property type="interactions" value="391"/>
</dbReference>
<dbReference type="InterPro" id="IPR036224">
    <property type="entry name" value="GINS_bundle-like_dom_sf"/>
</dbReference>
<evidence type="ECO:0000259" key="7">
    <source>
        <dbReference type="Pfam" id="PF05916"/>
    </source>
</evidence>
<sequence>MSGGYYDIDAILTDAQKIPCTFNISVPGLGYLESPTLRDLSTGTTVLLPLWMASQIILARIRNTTLLEFDVPQALSPRVINALKADPRSVDLRALATHFYGLGIKTLELLSDEEQMCDVLANSFKIRAREVSDHAHNPRGALGEGADFLRGLDEMERQSE</sequence>
<keyword evidence="4 6" id="KW-0235">DNA replication</keyword>
<dbReference type="Pfam" id="PF05916">
    <property type="entry name" value="Sld5"/>
    <property type="match status" value="1"/>
</dbReference>
<dbReference type="InterPro" id="IPR010492">
    <property type="entry name" value="GINS_Psf3"/>
</dbReference>
<reference evidence="9 10" key="1">
    <citation type="journal article" date="2018" name="Nat. Ecol. Evol.">
        <title>Pezizomycetes genomes reveal the molecular basis of ectomycorrhizal truffle lifestyle.</title>
        <authorList>
            <person name="Murat C."/>
            <person name="Payen T."/>
            <person name="Noel B."/>
            <person name="Kuo A."/>
            <person name="Morin E."/>
            <person name="Chen J."/>
            <person name="Kohler A."/>
            <person name="Krizsan K."/>
            <person name="Balestrini R."/>
            <person name="Da Silva C."/>
            <person name="Montanini B."/>
            <person name="Hainaut M."/>
            <person name="Levati E."/>
            <person name="Barry K.W."/>
            <person name="Belfiori B."/>
            <person name="Cichocki N."/>
            <person name="Clum A."/>
            <person name="Dockter R.B."/>
            <person name="Fauchery L."/>
            <person name="Guy J."/>
            <person name="Iotti M."/>
            <person name="Le Tacon F."/>
            <person name="Lindquist E.A."/>
            <person name="Lipzen A."/>
            <person name="Malagnac F."/>
            <person name="Mello A."/>
            <person name="Molinier V."/>
            <person name="Miyauchi S."/>
            <person name="Poulain J."/>
            <person name="Riccioni C."/>
            <person name="Rubini A."/>
            <person name="Sitrit Y."/>
            <person name="Splivallo R."/>
            <person name="Traeger S."/>
            <person name="Wang M."/>
            <person name="Zifcakova L."/>
            <person name="Wipf D."/>
            <person name="Zambonelli A."/>
            <person name="Paolocci F."/>
            <person name="Nowrousian M."/>
            <person name="Ottonello S."/>
            <person name="Baldrian P."/>
            <person name="Spatafora J.W."/>
            <person name="Henrissat B."/>
            <person name="Nagy L.G."/>
            <person name="Aury J.M."/>
            <person name="Wincker P."/>
            <person name="Grigoriev I.V."/>
            <person name="Bonfante P."/>
            <person name="Martin F.M."/>
        </authorList>
    </citation>
    <scope>NUCLEOTIDE SEQUENCE [LARGE SCALE GENOMIC DNA]</scope>
    <source>
        <strain evidence="9 10">ATCC MYA-4762</strain>
    </source>
</reference>
<keyword evidence="5 6" id="KW-0539">Nucleus</keyword>
<evidence type="ECO:0000256" key="2">
    <source>
        <dbReference type="ARBA" id="ARBA00006343"/>
    </source>
</evidence>
<evidence type="ECO:0000256" key="5">
    <source>
        <dbReference type="ARBA" id="ARBA00023242"/>
    </source>
</evidence>
<dbReference type="EMBL" id="ML121544">
    <property type="protein sequence ID" value="RPB23783.1"/>
    <property type="molecule type" value="Genomic_DNA"/>
</dbReference>
<evidence type="ECO:0000256" key="1">
    <source>
        <dbReference type="ARBA" id="ARBA00004123"/>
    </source>
</evidence>
<dbReference type="InterPro" id="IPR021151">
    <property type="entry name" value="GINS_A"/>
</dbReference>
<evidence type="ECO:0000256" key="3">
    <source>
        <dbReference type="ARBA" id="ARBA00015140"/>
    </source>
</evidence>
<proteinExistence type="inferred from homology"/>
<dbReference type="CDD" id="cd21693">
    <property type="entry name" value="GINS_B_Psf3"/>
    <property type="match status" value="1"/>
</dbReference>
<comment type="subcellular location">
    <subcellularLocation>
        <location evidence="1 6">Nucleus</location>
    </subcellularLocation>
</comment>
<keyword evidence="10" id="KW-1185">Reference proteome</keyword>
<dbReference type="Proteomes" id="UP000267821">
    <property type="component" value="Unassembled WGS sequence"/>
</dbReference>
<dbReference type="InterPro" id="IPR055221">
    <property type="entry name" value="PSF3_N"/>
</dbReference>
<evidence type="ECO:0000313" key="10">
    <source>
        <dbReference type="Proteomes" id="UP000267821"/>
    </source>
</evidence>
<dbReference type="InParanoid" id="A0A3N4LLI1"/>
<comment type="function">
    <text evidence="6">The GINS complex plays an essential role in the initiation of DNA replication.</text>
</comment>
<feature type="domain" description="GINS subunit" evidence="7">
    <location>
        <begin position="75"/>
        <end position="158"/>
    </location>
</feature>
<dbReference type="Pfam" id="PF22466">
    <property type="entry name" value="PSF3_N"/>
    <property type="match status" value="1"/>
</dbReference>
<dbReference type="AlphaFoldDB" id="A0A3N4LLI1"/>
<gene>
    <name evidence="9" type="ORF">L211DRAFT_849408</name>
</gene>
<evidence type="ECO:0000313" key="9">
    <source>
        <dbReference type="EMBL" id="RPB23783.1"/>
    </source>
</evidence>
<dbReference type="SUPFAM" id="SSF158573">
    <property type="entry name" value="GINS helical bundle-like"/>
    <property type="match status" value="1"/>
</dbReference>
<evidence type="ECO:0000259" key="8">
    <source>
        <dbReference type="Pfam" id="PF22466"/>
    </source>
</evidence>
<dbReference type="OrthoDB" id="10251744at2759"/>
<dbReference type="SUPFAM" id="SSF160059">
    <property type="entry name" value="PriA/YqbF domain"/>
    <property type="match status" value="1"/>
</dbReference>
<evidence type="ECO:0000256" key="4">
    <source>
        <dbReference type="ARBA" id="ARBA00022705"/>
    </source>
</evidence>